<dbReference type="EMBL" id="GG738860">
    <property type="protein sequence ID" value="EFC46025.1"/>
    <property type="molecule type" value="Genomic_DNA"/>
</dbReference>
<dbReference type="KEGG" id="ngr:NAEGRDRAFT_48070"/>
<dbReference type="InterPro" id="IPR025197">
    <property type="entry name" value="DUF4116"/>
</dbReference>
<reference evidence="2 3" key="1">
    <citation type="journal article" date="2010" name="Cell">
        <title>The genome of Naegleria gruberi illuminates early eukaryotic versatility.</title>
        <authorList>
            <person name="Fritz-Laylin L.K."/>
            <person name="Prochnik S.E."/>
            <person name="Ginger M.L."/>
            <person name="Dacks J.B."/>
            <person name="Carpenter M.L."/>
            <person name="Field M.C."/>
            <person name="Kuo A."/>
            <person name="Paredez A."/>
            <person name="Chapman J."/>
            <person name="Pham J."/>
            <person name="Shu S."/>
            <person name="Neupane R."/>
            <person name="Cipriano M."/>
            <person name="Mancuso J."/>
            <person name="Tu H."/>
            <person name="Salamov A."/>
            <person name="Lindquist E."/>
            <person name="Shapiro H."/>
            <person name="Lucas S."/>
            <person name="Grigoriev I.V."/>
            <person name="Cande W.Z."/>
            <person name="Fulton C."/>
            <person name="Rokhsar D.S."/>
            <person name="Dawson S.C."/>
        </authorList>
    </citation>
    <scope>NUCLEOTIDE SEQUENCE [LARGE SCALE GENOMIC DNA]</scope>
    <source>
        <strain evidence="2 3">NEG-M</strain>
    </source>
</reference>
<organism evidence="3">
    <name type="scientific">Naegleria gruberi</name>
    <name type="common">Amoeba</name>
    <dbReference type="NCBI Taxonomy" id="5762"/>
    <lineage>
        <taxon>Eukaryota</taxon>
        <taxon>Discoba</taxon>
        <taxon>Heterolobosea</taxon>
        <taxon>Tetramitia</taxon>
        <taxon>Eutetramitia</taxon>
        <taxon>Vahlkampfiidae</taxon>
        <taxon>Naegleria</taxon>
    </lineage>
</organism>
<dbReference type="InParanoid" id="D2VAX6"/>
<proteinExistence type="predicted"/>
<evidence type="ECO:0000259" key="1">
    <source>
        <dbReference type="Pfam" id="PF13475"/>
    </source>
</evidence>
<sequence length="399" mass="46126">MTANKHYTLGKFNYLFEMSFSMRYQPIPIEFALDREVVCTYLHLNLFGFLQQRTKVREWNAKSIMLELVKFHGLQLMNVGMELRDDRDIVMEAVKNCPFAIKHASERLQNDREIVCIAMKQDPLIYEYIGHDAKHDPQFIEMVLSKDGLSLNLVPGSLSVNDPNFVNYVKIAIRQNPCAILLAPDHIQQDGEIFMDCLRRNPLLVVLISDSNMSIDKKTAIYLVSQDERTYQFLPETLKQDQDVVIAMLKKNINAVDLLGQDNMSNEELMIPVLKIFPQCFNLLPFNLKVRDTIIEATHSGDDSEFSEYDIEHEEFAALYLEKSKVKSWLSTRKNVATSTQVNTTEISITTPYKENARLIMHFGNSYFRNRVVNLNNTKYTSNPESKFGRFPIKVDTIE</sequence>
<name>D2VAX6_NAEGR</name>
<evidence type="ECO:0000313" key="2">
    <source>
        <dbReference type="EMBL" id="EFC46025.1"/>
    </source>
</evidence>
<dbReference type="Pfam" id="PF13475">
    <property type="entry name" value="DUF4116"/>
    <property type="match status" value="1"/>
</dbReference>
<evidence type="ECO:0000313" key="3">
    <source>
        <dbReference type="Proteomes" id="UP000006671"/>
    </source>
</evidence>
<dbReference type="RefSeq" id="XP_002678769.1">
    <property type="nucleotide sequence ID" value="XM_002678723.1"/>
</dbReference>
<dbReference type="AlphaFoldDB" id="D2VAX6"/>
<protein>
    <submittedName>
        <fullName evidence="2">Predicted protein</fullName>
    </submittedName>
</protein>
<gene>
    <name evidence="2" type="ORF">NAEGRDRAFT_48070</name>
</gene>
<keyword evidence="3" id="KW-1185">Reference proteome</keyword>
<dbReference type="GeneID" id="8859332"/>
<feature type="domain" description="DUF4116" evidence="1">
    <location>
        <begin position="86"/>
        <end position="130"/>
    </location>
</feature>
<dbReference type="VEuPathDB" id="AmoebaDB:NAEGRDRAFT_48070"/>
<accession>D2VAX6</accession>
<dbReference type="Proteomes" id="UP000006671">
    <property type="component" value="Unassembled WGS sequence"/>
</dbReference>